<dbReference type="EMBL" id="CACTIH010009077">
    <property type="protein sequence ID" value="CAA3022781.1"/>
    <property type="molecule type" value="Genomic_DNA"/>
</dbReference>
<dbReference type="InterPro" id="IPR036514">
    <property type="entry name" value="SGNH_hydro_sf"/>
</dbReference>
<dbReference type="InterPro" id="IPR005181">
    <property type="entry name" value="SASA"/>
</dbReference>
<dbReference type="Gramene" id="OE9A053378T1">
    <property type="protein sequence ID" value="OE9A053378C1"/>
    <property type="gene ID" value="OE9A053378"/>
</dbReference>
<dbReference type="PANTHER" id="PTHR31988">
    <property type="entry name" value="ESTERASE, PUTATIVE (DUF303)-RELATED"/>
    <property type="match status" value="1"/>
</dbReference>
<name>A0A8S0UX85_OLEEU</name>
<dbReference type="Proteomes" id="UP000594638">
    <property type="component" value="Unassembled WGS sequence"/>
</dbReference>
<protein>
    <recommendedName>
        <fullName evidence="2">Sialate O-acetylesterase domain-containing protein</fullName>
    </recommendedName>
</protein>
<accession>A0A8S0UX85</accession>
<keyword evidence="4" id="KW-1185">Reference proteome</keyword>
<evidence type="ECO:0000313" key="3">
    <source>
        <dbReference type="EMBL" id="CAA3022781.1"/>
    </source>
</evidence>
<evidence type="ECO:0000256" key="1">
    <source>
        <dbReference type="ARBA" id="ARBA00022801"/>
    </source>
</evidence>
<comment type="caution">
    <text evidence="3">The sequence shown here is derived from an EMBL/GenBank/DDBJ whole genome shotgun (WGS) entry which is preliminary data.</text>
</comment>
<dbReference type="AlphaFoldDB" id="A0A8S0UX85"/>
<dbReference type="Pfam" id="PF03629">
    <property type="entry name" value="SASA"/>
    <property type="match status" value="1"/>
</dbReference>
<dbReference type="Gene3D" id="3.40.50.1110">
    <property type="entry name" value="SGNH hydrolase"/>
    <property type="match status" value="1"/>
</dbReference>
<sequence>MAVGLDISHQNAVLNPQSYDLMLGLRGRWHVSPYIEICTTIKLVGVGLGMSFANYVLEKDSNIGVIGLVPCAFGGSVIADWRQGSPLYDRLMKRSKAALEDGGEIQALLWYQGESDTKKEVDAELYKKRIEEFFNAIRTYLSLPNLPIIQVALVSGIGAYFDIVRKAQWALKLPNVITVNAKGLQLLNDDPIHLSTPGQVRLGKMMADAFLYFD</sequence>
<reference evidence="3 4" key="1">
    <citation type="submission" date="2019-12" db="EMBL/GenBank/DDBJ databases">
        <authorList>
            <person name="Alioto T."/>
            <person name="Alioto T."/>
            <person name="Gomez Garrido J."/>
        </authorList>
    </citation>
    <scope>NUCLEOTIDE SEQUENCE [LARGE SCALE GENOMIC DNA]</scope>
</reference>
<organism evidence="3 4">
    <name type="scientific">Olea europaea subsp. europaea</name>
    <dbReference type="NCBI Taxonomy" id="158383"/>
    <lineage>
        <taxon>Eukaryota</taxon>
        <taxon>Viridiplantae</taxon>
        <taxon>Streptophyta</taxon>
        <taxon>Embryophyta</taxon>
        <taxon>Tracheophyta</taxon>
        <taxon>Spermatophyta</taxon>
        <taxon>Magnoliopsida</taxon>
        <taxon>eudicotyledons</taxon>
        <taxon>Gunneridae</taxon>
        <taxon>Pentapetalae</taxon>
        <taxon>asterids</taxon>
        <taxon>lamiids</taxon>
        <taxon>Lamiales</taxon>
        <taxon>Oleaceae</taxon>
        <taxon>Oleeae</taxon>
        <taxon>Olea</taxon>
    </lineage>
</organism>
<dbReference type="InterPro" id="IPR052940">
    <property type="entry name" value="Carb_Esterase_6"/>
</dbReference>
<evidence type="ECO:0000259" key="2">
    <source>
        <dbReference type="Pfam" id="PF03629"/>
    </source>
</evidence>
<proteinExistence type="predicted"/>
<dbReference type="PANTHER" id="PTHR31988:SF15">
    <property type="entry name" value="ESTERASE, PUTATIVE (DUF303)-RELATED"/>
    <property type="match status" value="1"/>
</dbReference>
<keyword evidence="1" id="KW-0378">Hydrolase</keyword>
<dbReference type="SUPFAM" id="SSF52266">
    <property type="entry name" value="SGNH hydrolase"/>
    <property type="match status" value="1"/>
</dbReference>
<feature type="domain" description="Sialate O-acetylesterase" evidence="2">
    <location>
        <begin position="33"/>
        <end position="211"/>
    </location>
</feature>
<dbReference type="GO" id="GO:0016787">
    <property type="term" value="F:hydrolase activity"/>
    <property type="evidence" value="ECO:0007669"/>
    <property type="project" value="UniProtKB-KW"/>
</dbReference>
<dbReference type="OrthoDB" id="1487282at2759"/>
<evidence type="ECO:0000313" key="4">
    <source>
        <dbReference type="Proteomes" id="UP000594638"/>
    </source>
</evidence>
<gene>
    <name evidence="3" type="ORF">OLEA9_A053378</name>
</gene>